<protein>
    <recommendedName>
        <fullName evidence="6">Probable membrane transporter protein</fullName>
    </recommendedName>
</protein>
<gene>
    <name evidence="7" type="ORF">IAB51_12165</name>
</gene>
<feature type="transmembrane region" description="Helical" evidence="6">
    <location>
        <begin position="78"/>
        <end position="96"/>
    </location>
</feature>
<dbReference type="PANTHER" id="PTHR43701:SF2">
    <property type="entry name" value="MEMBRANE TRANSPORTER PROTEIN YJNA-RELATED"/>
    <property type="match status" value="1"/>
</dbReference>
<keyword evidence="4 6" id="KW-1133">Transmembrane helix</keyword>
<feature type="transmembrane region" description="Helical" evidence="6">
    <location>
        <begin position="12"/>
        <end position="38"/>
    </location>
</feature>
<dbReference type="InterPro" id="IPR051598">
    <property type="entry name" value="TSUP/Inactive_protease-like"/>
</dbReference>
<reference evidence="7" key="2">
    <citation type="journal article" date="2021" name="PeerJ">
        <title>Extensive microbial diversity within the chicken gut microbiome revealed by metagenomics and culture.</title>
        <authorList>
            <person name="Gilroy R."/>
            <person name="Ravi A."/>
            <person name="Getino M."/>
            <person name="Pursley I."/>
            <person name="Horton D.L."/>
            <person name="Alikhan N.F."/>
            <person name="Baker D."/>
            <person name="Gharbi K."/>
            <person name="Hall N."/>
            <person name="Watson M."/>
            <person name="Adriaenssens E.M."/>
            <person name="Foster-Nyarko E."/>
            <person name="Jarju S."/>
            <person name="Secka A."/>
            <person name="Antonio M."/>
            <person name="Oren A."/>
            <person name="Chaudhuri R.R."/>
            <person name="La Ragione R."/>
            <person name="Hildebrand F."/>
            <person name="Pallen M.J."/>
        </authorList>
    </citation>
    <scope>NUCLEOTIDE SEQUENCE</scope>
    <source>
        <strain evidence="7">CHK199-13235</strain>
    </source>
</reference>
<keyword evidence="6" id="KW-1003">Cell membrane</keyword>
<evidence type="ECO:0000256" key="6">
    <source>
        <dbReference type="RuleBase" id="RU363041"/>
    </source>
</evidence>
<comment type="subcellular location">
    <subcellularLocation>
        <location evidence="6">Cell membrane</location>
        <topology evidence="6">Multi-pass membrane protein</topology>
    </subcellularLocation>
    <subcellularLocation>
        <location evidence="1">Membrane</location>
        <topology evidence="1">Multi-pass membrane protein</topology>
    </subcellularLocation>
</comment>
<evidence type="ECO:0000313" key="8">
    <source>
        <dbReference type="Proteomes" id="UP000824002"/>
    </source>
</evidence>
<dbReference type="EMBL" id="DVJP01000077">
    <property type="protein sequence ID" value="HIS77544.1"/>
    <property type="molecule type" value="Genomic_DNA"/>
</dbReference>
<evidence type="ECO:0000256" key="4">
    <source>
        <dbReference type="ARBA" id="ARBA00022989"/>
    </source>
</evidence>
<keyword evidence="5 6" id="KW-0472">Membrane</keyword>
<evidence type="ECO:0000256" key="3">
    <source>
        <dbReference type="ARBA" id="ARBA00022692"/>
    </source>
</evidence>
<evidence type="ECO:0000256" key="5">
    <source>
        <dbReference type="ARBA" id="ARBA00023136"/>
    </source>
</evidence>
<proteinExistence type="inferred from homology"/>
<feature type="transmembrane region" description="Helical" evidence="6">
    <location>
        <begin position="50"/>
        <end position="72"/>
    </location>
</feature>
<evidence type="ECO:0000256" key="1">
    <source>
        <dbReference type="ARBA" id="ARBA00004141"/>
    </source>
</evidence>
<sequence>MEKSWKQSKWFYGVLGAAAGFLNGLFGAGGGVAVVPLLEWSGLESKKAHATSIAVILPLCVFSALFYLRGITPPWQEALWYLPLGIVGAVLGAKFLQKVDNRLLRRIFGGIILASAVRLWLR</sequence>
<organism evidence="7 8">
    <name type="scientific">Candidatus Merdivicinus excrementipullorum</name>
    <dbReference type="NCBI Taxonomy" id="2840867"/>
    <lineage>
        <taxon>Bacteria</taxon>
        <taxon>Bacillati</taxon>
        <taxon>Bacillota</taxon>
        <taxon>Clostridia</taxon>
        <taxon>Eubacteriales</taxon>
        <taxon>Oscillospiraceae</taxon>
        <taxon>Oscillospiraceae incertae sedis</taxon>
        <taxon>Candidatus Merdivicinus</taxon>
    </lineage>
</organism>
<dbReference type="GO" id="GO:0005886">
    <property type="term" value="C:plasma membrane"/>
    <property type="evidence" value="ECO:0007669"/>
    <property type="project" value="UniProtKB-SubCell"/>
</dbReference>
<name>A0A9D1K0D8_9FIRM</name>
<reference evidence="7" key="1">
    <citation type="submission" date="2020-10" db="EMBL/GenBank/DDBJ databases">
        <authorList>
            <person name="Gilroy R."/>
        </authorList>
    </citation>
    <scope>NUCLEOTIDE SEQUENCE</scope>
    <source>
        <strain evidence="7">CHK199-13235</strain>
    </source>
</reference>
<dbReference type="Proteomes" id="UP000824002">
    <property type="component" value="Unassembled WGS sequence"/>
</dbReference>
<dbReference type="PANTHER" id="PTHR43701">
    <property type="entry name" value="MEMBRANE TRANSPORTER PROTEIN MJ0441-RELATED"/>
    <property type="match status" value="1"/>
</dbReference>
<dbReference type="InterPro" id="IPR002781">
    <property type="entry name" value="TM_pro_TauE-like"/>
</dbReference>
<feature type="transmembrane region" description="Helical" evidence="6">
    <location>
        <begin position="103"/>
        <end position="121"/>
    </location>
</feature>
<dbReference type="Pfam" id="PF01925">
    <property type="entry name" value="TauE"/>
    <property type="match status" value="1"/>
</dbReference>
<comment type="similarity">
    <text evidence="2 6">Belongs to the 4-toluene sulfonate uptake permease (TSUP) (TC 2.A.102) family.</text>
</comment>
<comment type="caution">
    <text evidence="7">The sequence shown here is derived from an EMBL/GenBank/DDBJ whole genome shotgun (WGS) entry which is preliminary data.</text>
</comment>
<evidence type="ECO:0000313" key="7">
    <source>
        <dbReference type="EMBL" id="HIS77544.1"/>
    </source>
</evidence>
<accession>A0A9D1K0D8</accession>
<keyword evidence="3 6" id="KW-0812">Transmembrane</keyword>
<dbReference type="AlphaFoldDB" id="A0A9D1K0D8"/>
<evidence type="ECO:0000256" key="2">
    <source>
        <dbReference type="ARBA" id="ARBA00009142"/>
    </source>
</evidence>